<dbReference type="AlphaFoldDB" id="V3ZUD8"/>
<dbReference type="GeneID" id="20240230"/>
<keyword evidence="3" id="KW-1185">Reference proteome</keyword>
<evidence type="ECO:0000313" key="3">
    <source>
        <dbReference type="Proteomes" id="UP000030746"/>
    </source>
</evidence>
<dbReference type="KEGG" id="lgi:LOTGIDRAFT_165992"/>
<protein>
    <submittedName>
        <fullName evidence="2">Uncharacterized protein</fullName>
    </submittedName>
</protein>
<name>V3ZUD8_LOTGI</name>
<evidence type="ECO:0000256" key="1">
    <source>
        <dbReference type="SAM" id="MobiDB-lite"/>
    </source>
</evidence>
<dbReference type="EMBL" id="KB202793">
    <property type="protein sequence ID" value="ESO87972.1"/>
    <property type="molecule type" value="Genomic_DNA"/>
</dbReference>
<gene>
    <name evidence="2" type="ORF">LOTGIDRAFT_165992</name>
</gene>
<evidence type="ECO:0000313" key="2">
    <source>
        <dbReference type="EMBL" id="ESO87972.1"/>
    </source>
</evidence>
<dbReference type="RefSeq" id="XP_009061287.1">
    <property type="nucleotide sequence ID" value="XM_009063039.1"/>
</dbReference>
<organism evidence="2 3">
    <name type="scientific">Lottia gigantea</name>
    <name type="common">Giant owl limpet</name>
    <dbReference type="NCBI Taxonomy" id="225164"/>
    <lineage>
        <taxon>Eukaryota</taxon>
        <taxon>Metazoa</taxon>
        <taxon>Spiralia</taxon>
        <taxon>Lophotrochozoa</taxon>
        <taxon>Mollusca</taxon>
        <taxon>Gastropoda</taxon>
        <taxon>Patellogastropoda</taxon>
        <taxon>Lottioidea</taxon>
        <taxon>Lottiidae</taxon>
        <taxon>Lottia</taxon>
    </lineage>
</organism>
<feature type="region of interest" description="Disordered" evidence="1">
    <location>
        <begin position="163"/>
        <end position="202"/>
    </location>
</feature>
<dbReference type="Proteomes" id="UP000030746">
    <property type="component" value="Unassembled WGS sequence"/>
</dbReference>
<dbReference type="CTD" id="20240230"/>
<sequence length="202" mass="23117">MAFTGLDDFQDTSIFFDIKFGDIKIKLEDCMLRPLGSNCVVNEHGEAGLNDTFPGILCNKEKPFKPHDSVRLIVKKQGAVSYWFMELLITSFDNSCEQKESKKSIWYLNSKEGQFDFYMDENYTVRHNGSDIFTFKDKVPLKLWFKIFRAEVTMQTLGENDALGHYNRHGKSPNNVNPDDSHASSSSAGQHSVDQTHTKQLF</sequence>
<proteinExistence type="predicted"/>
<dbReference type="HOGENOM" id="CLU_1356024_0_0_1"/>
<feature type="compositionally biased region" description="Polar residues" evidence="1">
    <location>
        <begin position="193"/>
        <end position="202"/>
    </location>
</feature>
<feature type="compositionally biased region" description="Low complexity" evidence="1">
    <location>
        <begin position="183"/>
        <end position="192"/>
    </location>
</feature>
<accession>V3ZUD8</accession>
<reference evidence="2 3" key="1">
    <citation type="journal article" date="2013" name="Nature">
        <title>Insights into bilaterian evolution from three spiralian genomes.</title>
        <authorList>
            <person name="Simakov O."/>
            <person name="Marletaz F."/>
            <person name="Cho S.J."/>
            <person name="Edsinger-Gonzales E."/>
            <person name="Havlak P."/>
            <person name="Hellsten U."/>
            <person name="Kuo D.H."/>
            <person name="Larsson T."/>
            <person name="Lv J."/>
            <person name="Arendt D."/>
            <person name="Savage R."/>
            <person name="Osoegawa K."/>
            <person name="de Jong P."/>
            <person name="Grimwood J."/>
            <person name="Chapman J.A."/>
            <person name="Shapiro H."/>
            <person name="Aerts A."/>
            <person name="Otillar R.P."/>
            <person name="Terry A.Y."/>
            <person name="Boore J.L."/>
            <person name="Grigoriev I.V."/>
            <person name="Lindberg D.R."/>
            <person name="Seaver E.C."/>
            <person name="Weisblat D.A."/>
            <person name="Putnam N.H."/>
            <person name="Rokhsar D.S."/>
        </authorList>
    </citation>
    <scope>NUCLEOTIDE SEQUENCE [LARGE SCALE GENOMIC DNA]</scope>
</reference>